<proteinExistence type="predicted"/>
<evidence type="ECO:0000256" key="1">
    <source>
        <dbReference type="SAM" id="MobiDB-lite"/>
    </source>
</evidence>
<dbReference type="Gene3D" id="3.30.1370.50">
    <property type="entry name" value="R3H-like domain"/>
    <property type="match status" value="1"/>
</dbReference>
<dbReference type="SUPFAM" id="SSF82708">
    <property type="entry name" value="R3H domain"/>
    <property type="match status" value="1"/>
</dbReference>
<dbReference type="InterPro" id="IPR001374">
    <property type="entry name" value="R3H_dom"/>
</dbReference>
<organism evidence="3">
    <name type="scientific">mine drainage metagenome</name>
    <dbReference type="NCBI Taxonomy" id="410659"/>
    <lineage>
        <taxon>unclassified sequences</taxon>
        <taxon>metagenomes</taxon>
        <taxon>ecological metagenomes</taxon>
    </lineage>
</organism>
<evidence type="ECO:0000259" key="2">
    <source>
        <dbReference type="PROSITE" id="PS51061"/>
    </source>
</evidence>
<sequence length="187" mass="20790">MNSVIRLGGFRLKFRAMANDGFSESEEAPQLIVEFAGPDAPLLTQRHGELLRSLEHLAAQSLRLDAREQYLLSFDALSFKAIEAREMRLTAETAAAGVIESGMPYSFSPTNSRERRMMHLLFKQIAGVETASQGEGLERYLVVYPEGKTHLPAPVPAMPQRGGFGGTRSDRSGRPDQPRRDGGFRRR</sequence>
<dbReference type="InterPro" id="IPR036867">
    <property type="entry name" value="R3H_dom_sf"/>
</dbReference>
<dbReference type="SMART" id="SM00393">
    <property type="entry name" value="R3H"/>
    <property type="match status" value="1"/>
</dbReference>
<protein>
    <submittedName>
        <fullName evidence="3">Single-stranded nucleic acid binding R3H</fullName>
    </submittedName>
</protein>
<comment type="caution">
    <text evidence="3">The sequence shown here is derived from an EMBL/GenBank/DDBJ whole genome shotgun (WGS) entry which is preliminary data.</text>
</comment>
<dbReference type="PROSITE" id="PS51061">
    <property type="entry name" value="R3H"/>
    <property type="match status" value="1"/>
</dbReference>
<evidence type="ECO:0000313" key="3">
    <source>
        <dbReference type="EMBL" id="CBI08659.1"/>
    </source>
</evidence>
<dbReference type="AlphaFoldDB" id="E6QN38"/>
<gene>
    <name evidence="3" type="ORF">CARN6_2145</name>
</gene>
<dbReference type="EMBL" id="CABQ01000246">
    <property type="protein sequence ID" value="CBI08659.1"/>
    <property type="molecule type" value="Genomic_DNA"/>
</dbReference>
<dbReference type="PANTHER" id="PTHR35800">
    <property type="entry name" value="PROTEIN JAG"/>
    <property type="match status" value="1"/>
</dbReference>
<feature type="region of interest" description="Disordered" evidence="1">
    <location>
        <begin position="151"/>
        <end position="187"/>
    </location>
</feature>
<dbReference type="PANTHER" id="PTHR35800:SF1">
    <property type="entry name" value="RNA-BINDING PROTEIN KHPB"/>
    <property type="match status" value="1"/>
</dbReference>
<dbReference type="Pfam" id="PF01424">
    <property type="entry name" value="R3H"/>
    <property type="match status" value="1"/>
</dbReference>
<reference evidence="3" key="1">
    <citation type="submission" date="2009-10" db="EMBL/GenBank/DDBJ databases">
        <title>Diversity of trophic interactions inside an arsenic-rich microbial ecosystem.</title>
        <authorList>
            <person name="Bertin P.N."/>
            <person name="Heinrich-Salmeron A."/>
            <person name="Pelletier E."/>
            <person name="Goulhen-Chollet F."/>
            <person name="Arsene-Ploetze F."/>
            <person name="Gallien S."/>
            <person name="Calteau A."/>
            <person name="Vallenet D."/>
            <person name="Casiot C."/>
            <person name="Chane-Woon-Ming B."/>
            <person name="Giloteaux L."/>
            <person name="Barakat M."/>
            <person name="Bonnefoy V."/>
            <person name="Bruneel O."/>
            <person name="Chandler M."/>
            <person name="Cleiss J."/>
            <person name="Duran R."/>
            <person name="Elbaz-Poulichet F."/>
            <person name="Fonknechten N."/>
            <person name="Lauga B."/>
            <person name="Mornico D."/>
            <person name="Ortet P."/>
            <person name="Schaeffer C."/>
            <person name="Siguier P."/>
            <person name="Alexander Thil Smith A."/>
            <person name="Van Dorsselaer A."/>
            <person name="Weissenbach J."/>
            <person name="Medigue C."/>
            <person name="Le Paslier D."/>
        </authorList>
    </citation>
    <scope>NUCLEOTIDE SEQUENCE</scope>
</reference>
<dbReference type="InterPro" id="IPR039247">
    <property type="entry name" value="KhpB"/>
</dbReference>
<accession>E6QN38</accession>
<feature type="compositionally biased region" description="Basic and acidic residues" evidence="1">
    <location>
        <begin position="168"/>
        <end position="187"/>
    </location>
</feature>
<feature type="domain" description="R3H" evidence="2">
    <location>
        <begin position="81"/>
        <end position="147"/>
    </location>
</feature>
<dbReference type="GO" id="GO:0003723">
    <property type="term" value="F:RNA binding"/>
    <property type="evidence" value="ECO:0007669"/>
    <property type="project" value="InterPro"/>
</dbReference>
<name>E6QN38_9ZZZZ</name>